<dbReference type="Gene3D" id="3.30.70.20">
    <property type="match status" value="2"/>
</dbReference>
<evidence type="ECO:0000256" key="1">
    <source>
        <dbReference type="ARBA" id="ARBA00022485"/>
    </source>
</evidence>
<dbReference type="PROSITE" id="PS51379">
    <property type="entry name" value="4FE4S_FER_2"/>
    <property type="match status" value="2"/>
</dbReference>
<name>A0ABX6GK61_9GAMM</name>
<gene>
    <name evidence="7" type="ORF">FO014_06555</name>
</gene>
<protein>
    <submittedName>
        <fullName evidence="7">4Fe-4S dicluster domain-containing protein</fullName>
    </submittedName>
</protein>
<dbReference type="Proteomes" id="UP000430368">
    <property type="component" value="Chromosome"/>
</dbReference>
<proteinExistence type="predicted"/>
<feature type="domain" description="4Fe-4S ferredoxin-type" evidence="6">
    <location>
        <begin position="77"/>
        <end position="106"/>
    </location>
</feature>
<feature type="domain" description="4Fe-4S ferredoxin-type" evidence="6">
    <location>
        <begin position="4"/>
        <end position="23"/>
    </location>
</feature>
<dbReference type="InterPro" id="IPR017900">
    <property type="entry name" value="4Fe4S_Fe_S_CS"/>
</dbReference>
<dbReference type="PANTHER" id="PTHR42859:SF17">
    <property type="entry name" value="ELECTRON TRANSPORT PROTEIN HYDN-RELATED"/>
    <property type="match status" value="1"/>
</dbReference>
<keyword evidence="4" id="KW-0408">Iron</keyword>
<keyword evidence="1" id="KW-0004">4Fe-4S</keyword>
<dbReference type="Pfam" id="PF12800">
    <property type="entry name" value="Fer4_4"/>
    <property type="match status" value="1"/>
</dbReference>
<dbReference type="InterPro" id="IPR050294">
    <property type="entry name" value="RnfB_subfamily"/>
</dbReference>
<reference evidence="7 8" key="1">
    <citation type="submission" date="2019-07" db="EMBL/GenBank/DDBJ databases">
        <title>Serratia dokdonensis sp. nov., an elicitor of systemic resistance in Nicotiana Tabacum.</title>
        <authorList>
            <person name="Son J.-S."/>
            <person name="Hwang Y.-J."/>
            <person name="Lee S.-Y."/>
            <person name="Ghim S.-Y."/>
        </authorList>
    </citation>
    <scope>NUCLEOTIDE SEQUENCE [LARGE SCALE GENOMIC DNA]</scope>
    <source>
        <strain evidence="7 8">KUDC3025</strain>
    </source>
</reference>
<organism evidence="7 8">
    <name type="scientific">Serratia rhizosphaerae</name>
    <dbReference type="NCBI Taxonomy" id="2597702"/>
    <lineage>
        <taxon>Bacteria</taxon>
        <taxon>Pseudomonadati</taxon>
        <taxon>Pseudomonadota</taxon>
        <taxon>Gammaproteobacteria</taxon>
        <taxon>Enterobacterales</taxon>
        <taxon>Yersiniaceae</taxon>
        <taxon>Serratia</taxon>
    </lineage>
</organism>
<evidence type="ECO:0000313" key="8">
    <source>
        <dbReference type="Proteomes" id="UP000430368"/>
    </source>
</evidence>
<evidence type="ECO:0000256" key="2">
    <source>
        <dbReference type="ARBA" id="ARBA00022723"/>
    </source>
</evidence>
<accession>A0ABX6GK61</accession>
<keyword evidence="5" id="KW-0411">Iron-sulfur</keyword>
<dbReference type="PANTHER" id="PTHR42859">
    <property type="entry name" value="OXIDOREDUCTASE"/>
    <property type="match status" value="1"/>
</dbReference>
<dbReference type="RefSeq" id="WP_160028441.1">
    <property type="nucleotide sequence ID" value="NZ_CP041764.1"/>
</dbReference>
<dbReference type="PROSITE" id="PS00198">
    <property type="entry name" value="4FE4S_FER_1"/>
    <property type="match status" value="1"/>
</dbReference>
<evidence type="ECO:0000256" key="3">
    <source>
        <dbReference type="ARBA" id="ARBA00022737"/>
    </source>
</evidence>
<keyword evidence="2" id="KW-0479">Metal-binding</keyword>
<evidence type="ECO:0000313" key="7">
    <source>
        <dbReference type="EMBL" id="QHA86648.1"/>
    </source>
</evidence>
<keyword evidence="8" id="KW-1185">Reference proteome</keyword>
<evidence type="ECO:0000259" key="6">
    <source>
        <dbReference type="PROSITE" id="PS51379"/>
    </source>
</evidence>
<dbReference type="EMBL" id="CP041764">
    <property type="protein sequence ID" value="QHA86648.1"/>
    <property type="molecule type" value="Genomic_DNA"/>
</dbReference>
<sequence>MTNQFIVADADKCIGCRTCEIACSLAHNDDALHPHNFAPRLQMVKTFSVSIPVVCRQCENAPCASVCPHDAIVRAEGYWAVIQSRCIGCKSCVVACPFGAIEVTQNSTCSEALKCDLCHTQGDGPACIRVCPTHALTLVGERELQRAVADKQRRTACGDAGVYAF</sequence>
<dbReference type="SUPFAM" id="SSF54862">
    <property type="entry name" value="4Fe-4S ferredoxins"/>
    <property type="match status" value="1"/>
</dbReference>
<keyword evidence="3" id="KW-0677">Repeat</keyword>
<dbReference type="InterPro" id="IPR017896">
    <property type="entry name" value="4Fe4S_Fe-S-bd"/>
</dbReference>
<evidence type="ECO:0000256" key="5">
    <source>
        <dbReference type="ARBA" id="ARBA00023014"/>
    </source>
</evidence>
<dbReference type="CDD" id="cd10554">
    <property type="entry name" value="HycB_like"/>
    <property type="match status" value="1"/>
</dbReference>
<dbReference type="Pfam" id="PF13247">
    <property type="entry name" value="Fer4_11"/>
    <property type="match status" value="1"/>
</dbReference>
<evidence type="ECO:0000256" key="4">
    <source>
        <dbReference type="ARBA" id="ARBA00023004"/>
    </source>
</evidence>